<dbReference type="GO" id="GO:0003713">
    <property type="term" value="F:transcription coactivator activity"/>
    <property type="evidence" value="ECO:0007669"/>
    <property type="project" value="TreeGrafter"/>
</dbReference>
<dbReference type="OrthoDB" id="4567at2759"/>
<evidence type="ECO:0000313" key="6">
    <source>
        <dbReference type="Proteomes" id="UP000822476"/>
    </source>
</evidence>
<proteinExistence type="inferred from homology"/>
<evidence type="ECO:0000256" key="1">
    <source>
        <dbReference type="ARBA" id="ARBA00001180"/>
    </source>
</evidence>
<organism evidence="5 6">
    <name type="scientific">Paragonimus skrjabini miyazakii</name>
    <dbReference type="NCBI Taxonomy" id="59628"/>
    <lineage>
        <taxon>Eukaryota</taxon>
        <taxon>Metazoa</taxon>
        <taxon>Spiralia</taxon>
        <taxon>Lophotrochozoa</taxon>
        <taxon>Platyhelminthes</taxon>
        <taxon>Trematoda</taxon>
        <taxon>Digenea</taxon>
        <taxon>Plagiorchiida</taxon>
        <taxon>Troglotremata</taxon>
        <taxon>Troglotrematidae</taxon>
        <taxon>Paragonimus</taxon>
    </lineage>
</organism>
<dbReference type="GO" id="GO:0005634">
    <property type="term" value="C:nucleus"/>
    <property type="evidence" value="ECO:0007669"/>
    <property type="project" value="TreeGrafter"/>
</dbReference>
<dbReference type="SMART" id="SM00775">
    <property type="entry name" value="LNS2"/>
    <property type="match status" value="1"/>
</dbReference>
<name>A0A8S9Z401_9TREM</name>
<keyword evidence="6" id="KW-1185">Reference proteome</keyword>
<accession>A0A8S9Z401</accession>
<dbReference type="PANTHER" id="PTHR12181">
    <property type="entry name" value="LIPIN"/>
    <property type="match status" value="1"/>
</dbReference>
<reference evidence="5" key="1">
    <citation type="submission" date="2019-07" db="EMBL/GenBank/DDBJ databases">
        <title>Annotation for the trematode Paragonimus miyazaki's.</title>
        <authorList>
            <person name="Choi Y.-J."/>
        </authorList>
    </citation>
    <scope>NUCLEOTIDE SEQUENCE</scope>
    <source>
        <strain evidence="5">Japan</strain>
    </source>
</reference>
<dbReference type="Proteomes" id="UP000822476">
    <property type="component" value="Unassembled WGS sequence"/>
</dbReference>
<dbReference type="PANTHER" id="PTHR12181:SF12">
    <property type="entry name" value="PHOSPHATIDATE PHOSPHATASE"/>
    <property type="match status" value="1"/>
</dbReference>
<dbReference type="InterPro" id="IPR031315">
    <property type="entry name" value="LNS2/PITP"/>
</dbReference>
<dbReference type="GO" id="GO:0008195">
    <property type="term" value="F:phosphatidate phosphatase activity"/>
    <property type="evidence" value="ECO:0007669"/>
    <property type="project" value="UniProtKB-EC"/>
</dbReference>
<evidence type="ECO:0000313" key="5">
    <source>
        <dbReference type="EMBL" id="KAF7257847.1"/>
    </source>
</evidence>
<dbReference type="GO" id="GO:0045944">
    <property type="term" value="P:positive regulation of transcription by RNA polymerase II"/>
    <property type="evidence" value="ECO:0007669"/>
    <property type="project" value="TreeGrafter"/>
</dbReference>
<comment type="similarity">
    <text evidence="2">Belongs to the lipin family.</text>
</comment>
<feature type="domain" description="LNS2/PITP" evidence="4">
    <location>
        <begin position="423"/>
        <end position="585"/>
    </location>
</feature>
<dbReference type="EMBL" id="JTDE01002114">
    <property type="protein sequence ID" value="KAF7257847.1"/>
    <property type="molecule type" value="Genomic_DNA"/>
</dbReference>
<gene>
    <name evidence="5" type="ORF">EG68_05161</name>
</gene>
<dbReference type="SUPFAM" id="SSF56784">
    <property type="entry name" value="HAD-like"/>
    <property type="match status" value="1"/>
</dbReference>
<feature type="region of interest" description="Disordered" evidence="3">
    <location>
        <begin position="221"/>
        <end position="246"/>
    </location>
</feature>
<dbReference type="InterPro" id="IPR007651">
    <property type="entry name" value="Lipin_N"/>
</dbReference>
<dbReference type="AlphaFoldDB" id="A0A8S9Z401"/>
<dbReference type="GO" id="GO:0032869">
    <property type="term" value="P:cellular response to insulin stimulus"/>
    <property type="evidence" value="ECO:0007669"/>
    <property type="project" value="TreeGrafter"/>
</dbReference>
<sequence>MDVIGSLLSGAKSYYNSLNEANSTGAIDVIVIKQADGTLKSTPFHVRFGKAGILWPRAHTVEVLVNGHLISDVRMRIGPNGHAYFEPLFQTEFSRPTVSNQQRLSYQDNCLRSCHETRDETYSSDHSDTCAASTTTINSDMKTNTSRHDLQGKGKESQNLVSNNIHINSFKELVHSLSEPTNRPEDFRIFWCSTKWPRNPENVEEHKMFCATSLSQCSPYRERKDCDSSESQRNHRQEDATESDLSNVMHTEAFDIVTESQPPVLRELNSEELNNLTEEDSPHLIVSWLGEWMPWNHAVDLLRKQPNQSIQPSLETVNNHGDTKTELECLPMQLNDIMKTPCGIDFEQDETTDPMCQSDVVQPLRAPIRLPIWSPEPVPSDDESKKLNLCAGVNEAVFSVITKYQGTCQCACYVYLWDWTDKIVISDIDGTITRSDLLGHLMPLVGLQWIQPKVTQLYDRIANNGYRFVYLSSRAIGQARATRRFLHSVNQDSARLPDGPILLAPFSALHAFRKEVIERRAEEFKIDCLRQIEALFSKDHNPSENVSALVAGFGNRLSDIISYRAVGIKDHQIFIVNHLGNIMCGTSDPVDQRNHLASKPNHSVGGKVPMTYDSLLSMVDLYFPPITDRLIHAAEYSDFAFWRA</sequence>
<comment type="caution">
    <text evidence="5">The sequence shown here is derived from an EMBL/GenBank/DDBJ whole genome shotgun (WGS) entry which is preliminary data.</text>
</comment>
<evidence type="ECO:0000256" key="3">
    <source>
        <dbReference type="SAM" id="MobiDB-lite"/>
    </source>
</evidence>
<dbReference type="GO" id="GO:0009062">
    <property type="term" value="P:fatty acid catabolic process"/>
    <property type="evidence" value="ECO:0007669"/>
    <property type="project" value="TreeGrafter"/>
</dbReference>
<dbReference type="Pfam" id="PF04571">
    <property type="entry name" value="Lipin_N"/>
    <property type="match status" value="1"/>
</dbReference>
<protein>
    <recommendedName>
        <fullName evidence="4">LNS2/PITP domain-containing protein</fullName>
    </recommendedName>
</protein>
<dbReference type="InterPro" id="IPR013209">
    <property type="entry name" value="LNS2"/>
</dbReference>
<feature type="compositionally biased region" description="Basic and acidic residues" evidence="3">
    <location>
        <begin position="221"/>
        <end position="239"/>
    </location>
</feature>
<dbReference type="InterPro" id="IPR036412">
    <property type="entry name" value="HAD-like_sf"/>
</dbReference>
<evidence type="ECO:0000256" key="2">
    <source>
        <dbReference type="ARBA" id="ARBA00005476"/>
    </source>
</evidence>
<comment type="catalytic activity">
    <reaction evidence="1">
        <text>a 1,2-diacyl-sn-glycero-3-phosphate + H2O = a 1,2-diacyl-sn-glycerol + phosphate</text>
        <dbReference type="Rhea" id="RHEA:27429"/>
        <dbReference type="ChEBI" id="CHEBI:15377"/>
        <dbReference type="ChEBI" id="CHEBI:17815"/>
        <dbReference type="ChEBI" id="CHEBI:43474"/>
        <dbReference type="ChEBI" id="CHEBI:58608"/>
        <dbReference type="EC" id="3.1.3.4"/>
    </reaction>
    <physiologicalReaction direction="left-to-right" evidence="1">
        <dbReference type="Rhea" id="RHEA:27430"/>
    </physiologicalReaction>
</comment>
<dbReference type="Pfam" id="PF08235">
    <property type="entry name" value="LNS2"/>
    <property type="match status" value="1"/>
</dbReference>
<evidence type="ECO:0000259" key="4">
    <source>
        <dbReference type="SMART" id="SM00775"/>
    </source>
</evidence>
<dbReference type="InterPro" id="IPR026058">
    <property type="entry name" value="LIPIN"/>
</dbReference>
<dbReference type="GO" id="GO:0019432">
    <property type="term" value="P:triglyceride biosynthetic process"/>
    <property type="evidence" value="ECO:0007669"/>
    <property type="project" value="TreeGrafter"/>
</dbReference>